<feature type="domain" description="2Fe-2S ferredoxin-type" evidence="4">
    <location>
        <begin position="2"/>
        <end position="80"/>
    </location>
</feature>
<evidence type="ECO:0000259" key="5">
    <source>
        <dbReference type="PROSITE" id="PS51379"/>
    </source>
</evidence>
<protein>
    <submittedName>
        <fullName evidence="6">4Fe-4S ferredoxin</fullName>
    </submittedName>
</protein>
<evidence type="ECO:0000313" key="6">
    <source>
        <dbReference type="EMBL" id="ATW24975.1"/>
    </source>
</evidence>
<accession>A0A3G1KS56</accession>
<organism evidence="6 7">
    <name type="scientific">Formimonas warabiya</name>
    <dbReference type="NCBI Taxonomy" id="1761012"/>
    <lineage>
        <taxon>Bacteria</taxon>
        <taxon>Bacillati</taxon>
        <taxon>Bacillota</taxon>
        <taxon>Clostridia</taxon>
        <taxon>Eubacteriales</taxon>
        <taxon>Peptococcaceae</taxon>
        <taxon>Candidatus Formimonas</taxon>
    </lineage>
</organism>
<dbReference type="PROSITE" id="PS51085">
    <property type="entry name" value="2FE2S_FER_2"/>
    <property type="match status" value="1"/>
</dbReference>
<keyword evidence="2" id="KW-0408">Iron</keyword>
<keyword evidence="3" id="KW-0411">Iron-sulfur</keyword>
<dbReference type="AlphaFoldDB" id="A0A3G1KS56"/>
<feature type="domain" description="4Fe-4S ferredoxin-type" evidence="5">
    <location>
        <begin position="139"/>
        <end position="167"/>
    </location>
</feature>
<dbReference type="CDD" id="cd00207">
    <property type="entry name" value="fer2"/>
    <property type="match status" value="1"/>
</dbReference>
<dbReference type="GO" id="GO:0051537">
    <property type="term" value="F:2 iron, 2 sulfur cluster binding"/>
    <property type="evidence" value="ECO:0007669"/>
    <property type="project" value="InterPro"/>
</dbReference>
<dbReference type="Proteomes" id="UP000323521">
    <property type="component" value="Chromosome"/>
</dbReference>
<evidence type="ECO:0000256" key="1">
    <source>
        <dbReference type="ARBA" id="ARBA00022723"/>
    </source>
</evidence>
<dbReference type="InterPro" id="IPR006058">
    <property type="entry name" value="2Fe2S_fd_BS"/>
</dbReference>
<dbReference type="KEGG" id="fwa:DCMF_09490"/>
<evidence type="ECO:0000259" key="4">
    <source>
        <dbReference type="PROSITE" id="PS51085"/>
    </source>
</evidence>
<dbReference type="Pfam" id="PF00111">
    <property type="entry name" value="Fer2"/>
    <property type="match status" value="1"/>
</dbReference>
<dbReference type="GO" id="GO:0046872">
    <property type="term" value="F:metal ion binding"/>
    <property type="evidence" value="ECO:0007669"/>
    <property type="project" value="UniProtKB-KW"/>
</dbReference>
<dbReference type="InterPro" id="IPR017900">
    <property type="entry name" value="4Fe4S_Fe_S_CS"/>
</dbReference>
<dbReference type="SUPFAM" id="SSF54292">
    <property type="entry name" value="2Fe-2S ferredoxin-like"/>
    <property type="match status" value="1"/>
</dbReference>
<dbReference type="InterPro" id="IPR017896">
    <property type="entry name" value="4Fe4S_Fe-S-bd"/>
</dbReference>
<sequence>MARLPIYIMGKRYDIPEGYTILKAFEYAGFKMIRGCGCRAGACGACATVYRLDGDHHLRVALACQTSIEAGMILSQIPFYPPQKKTYDLDRLTDFYGELIKLYPEVTRCMGCNACTKSCPQKIQVLDYIGASLRGDFETAAELSFDCLMCGICVSRCPAELTQYNIAMYVRRICGKFLGKKSDQLEKRTGEINAGIYTEEINRLKKMTPEELKQLYAQRDIVQKKF</sequence>
<dbReference type="RefSeq" id="WP_148134215.1">
    <property type="nucleotide sequence ID" value="NZ_CP017634.1"/>
</dbReference>
<dbReference type="Pfam" id="PF13187">
    <property type="entry name" value="Fer4_9"/>
    <property type="match status" value="1"/>
</dbReference>
<dbReference type="InterPro" id="IPR036010">
    <property type="entry name" value="2Fe-2S_ferredoxin-like_sf"/>
</dbReference>
<evidence type="ECO:0000256" key="2">
    <source>
        <dbReference type="ARBA" id="ARBA00023004"/>
    </source>
</evidence>
<feature type="domain" description="4Fe-4S ferredoxin-type" evidence="5">
    <location>
        <begin position="100"/>
        <end position="131"/>
    </location>
</feature>
<proteinExistence type="predicted"/>
<dbReference type="PROSITE" id="PS00197">
    <property type="entry name" value="2FE2S_FER_1"/>
    <property type="match status" value="1"/>
</dbReference>
<dbReference type="Gene3D" id="3.30.70.20">
    <property type="match status" value="1"/>
</dbReference>
<dbReference type="PROSITE" id="PS00198">
    <property type="entry name" value="4FE4S_FER_1"/>
    <property type="match status" value="2"/>
</dbReference>
<dbReference type="OrthoDB" id="9800558at2"/>
<dbReference type="PROSITE" id="PS51379">
    <property type="entry name" value="4FE4S_FER_2"/>
    <property type="match status" value="2"/>
</dbReference>
<keyword evidence="1" id="KW-0479">Metal-binding</keyword>
<gene>
    <name evidence="6" type="ORF">DCMF_09490</name>
</gene>
<dbReference type="EMBL" id="CP017634">
    <property type="protein sequence ID" value="ATW24975.1"/>
    <property type="molecule type" value="Genomic_DNA"/>
</dbReference>
<dbReference type="SUPFAM" id="SSF46548">
    <property type="entry name" value="alpha-helical ferredoxin"/>
    <property type="match status" value="1"/>
</dbReference>
<evidence type="ECO:0000313" key="7">
    <source>
        <dbReference type="Proteomes" id="UP000323521"/>
    </source>
</evidence>
<keyword evidence="7" id="KW-1185">Reference proteome</keyword>
<evidence type="ECO:0000256" key="3">
    <source>
        <dbReference type="ARBA" id="ARBA00023014"/>
    </source>
</evidence>
<name>A0A3G1KS56_FORW1</name>
<reference evidence="6 7" key="1">
    <citation type="submission" date="2016-10" db="EMBL/GenBank/DDBJ databases">
        <title>Complete Genome Sequence of Peptococcaceae strain DCMF.</title>
        <authorList>
            <person name="Edwards R.J."/>
            <person name="Holland S.I."/>
            <person name="Deshpande N.P."/>
            <person name="Wong Y.K."/>
            <person name="Ertan H."/>
            <person name="Manefield M."/>
            <person name="Russell T.L."/>
            <person name="Lee M.J."/>
        </authorList>
    </citation>
    <scope>NUCLEOTIDE SEQUENCE [LARGE SCALE GENOMIC DNA]</scope>
    <source>
        <strain evidence="6 7">DCMF</strain>
    </source>
</reference>
<dbReference type="InterPro" id="IPR001041">
    <property type="entry name" value="2Fe-2S_ferredoxin-type"/>
</dbReference>